<dbReference type="Proteomes" id="UP000476176">
    <property type="component" value="Unassembled WGS sequence"/>
</dbReference>
<proteinExistence type="predicted"/>
<dbReference type="Proteomes" id="UP000486351">
    <property type="component" value="Unassembled WGS sequence"/>
</dbReference>
<evidence type="ECO:0000313" key="8">
    <source>
        <dbReference type="EMBL" id="KAE9337935.1"/>
    </source>
</evidence>
<evidence type="ECO:0000313" key="12">
    <source>
        <dbReference type="Proteomes" id="UP000440367"/>
    </source>
</evidence>
<evidence type="ECO:0000313" key="14">
    <source>
        <dbReference type="Proteomes" id="UP000441208"/>
    </source>
</evidence>
<reference evidence="9 10" key="1">
    <citation type="submission" date="2018-08" db="EMBL/GenBank/DDBJ databases">
        <title>Genomic investigation of the strawberry pathogen Phytophthora fragariae indicates pathogenicity is determined by transcriptional variation in three key races.</title>
        <authorList>
            <person name="Adams T.M."/>
            <person name="Armitage A.D."/>
            <person name="Sobczyk M.K."/>
            <person name="Bates H.J."/>
            <person name="Dunwell J.M."/>
            <person name="Nellist C.F."/>
            <person name="Harrison R.J."/>
        </authorList>
    </citation>
    <scope>NUCLEOTIDE SEQUENCE [LARGE SCALE GENOMIC DNA]</scope>
    <source>
        <strain evidence="7 11">A4</strain>
        <strain evidence="5 12">BC-1</strain>
        <strain evidence="6 15">BC-23</strain>
        <strain evidence="4 10">NOV-27</strain>
        <strain evidence="3 13">NOV-5</strain>
        <strain evidence="2 14">NOV-71</strain>
        <strain evidence="8 16">NOV-77</strain>
        <strain evidence="1 9">NOV-9</strain>
    </source>
</reference>
<evidence type="ECO:0000313" key="10">
    <source>
        <dbReference type="Proteomes" id="UP000433483"/>
    </source>
</evidence>
<evidence type="ECO:0000313" key="5">
    <source>
        <dbReference type="EMBL" id="KAE9233226.1"/>
    </source>
</evidence>
<dbReference type="AlphaFoldDB" id="A0A6A3ZCE2"/>
<dbReference type="Proteomes" id="UP000440367">
    <property type="component" value="Unassembled WGS sequence"/>
</dbReference>
<evidence type="ECO:0000313" key="6">
    <source>
        <dbReference type="EMBL" id="KAE9233537.1"/>
    </source>
</evidence>
<dbReference type="EMBL" id="QXGF01000580">
    <property type="protein sequence ID" value="KAE8938159.1"/>
    <property type="molecule type" value="Genomic_DNA"/>
</dbReference>
<name>A0A6A3ZCE2_9STRA</name>
<keyword evidence="10" id="KW-1185">Reference proteome</keyword>
<dbReference type="EMBL" id="QXGB01000521">
    <property type="protein sequence ID" value="KAE9211994.1"/>
    <property type="molecule type" value="Genomic_DNA"/>
</dbReference>
<evidence type="ECO:0000313" key="9">
    <source>
        <dbReference type="Proteomes" id="UP000429523"/>
    </source>
</evidence>
<dbReference type="Proteomes" id="UP000437068">
    <property type="component" value="Unassembled WGS sequence"/>
</dbReference>
<organism evidence="5 12">
    <name type="scientific">Phytophthora fragariae</name>
    <dbReference type="NCBI Taxonomy" id="53985"/>
    <lineage>
        <taxon>Eukaryota</taxon>
        <taxon>Sar</taxon>
        <taxon>Stramenopiles</taxon>
        <taxon>Oomycota</taxon>
        <taxon>Peronosporomycetes</taxon>
        <taxon>Peronosporales</taxon>
        <taxon>Peronosporaceae</taxon>
        <taxon>Phytophthora</taxon>
    </lineage>
</organism>
<protein>
    <submittedName>
        <fullName evidence="5">Uncharacterized protein</fullName>
    </submittedName>
</protein>
<evidence type="ECO:0000313" key="2">
    <source>
        <dbReference type="EMBL" id="KAE9119089.1"/>
    </source>
</evidence>
<dbReference type="EMBL" id="QXGE01000503">
    <property type="protein sequence ID" value="KAE9310604.1"/>
    <property type="molecule type" value="Genomic_DNA"/>
</dbReference>
<sequence>MALPALRGVTCRSTPLTTAVRTMSTRWLGVVCVCVGVPEALRSSCSDWTATETVVEWQAS</sequence>
<dbReference type="EMBL" id="QXFZ01000371">
    <property type="protein sequence ID" value="KAE9119089.1"/>
    <property type="molecule type" value="Genomic_DNA"/>
</dbReference>
<dbReference type="Proteomes" id="UP000429523">
    <property type="component" value="Unassembled WGS sequence"/>
</dbReference>
<evidence type="ECO:0000313" key="7">
    <source>
        <dbReference type="EMBL" id="KAE9310604.1"/>
    </source>
</evidence>
<evidence type="ECO:0000313" key="1">
    <source>
        <dbReference type="EMBL" id="KAE8938159.1"/>
    </source>
</evidence>
<gene>
    <name evidence="7" type="ORF">PF001_g10119</name>
    <name evidence="5" type="ORF">PF002_g12149</name>
    <name evidence="6" type="ORF">PF004_g9643</name>
    <name evidence="4" type="ORF">PF005_g10797</name>
    <name evidence="3" type="ORF">PF006_g10098</name>
    <name evidence="2" type="ORF">PF007_g8693</name>
    <name evidence="8" type="ORF">PF008_g12305</name>
    <name evidence="1" type="ORF">PF009_g11953</name>
</gene>
<dbReference type="EMBL" id="QXGA01000498">
    <property type="protein sequence ID" value="KAE9145013.1"/>
    <property type="molecule type" value="Genomic_DNA"/>
</dbReference>
<dbReference type="EMBL" id="QXFY01000685">
    <property type="protein sequence ID" value="KAE9337935.1"/>
    <property type="molecule type" value="Genomic_DNA"/>
</dbReference>
<evidence type="ECO:0000313" key="11">
    <source>
        <dbReference type="Proteomes" id="UP000437068"/>
    </source>
</evidence>
<evidence type="ECO:0000313" key="15">
    <source>
        <dbReference type="Proteomes" id="UP000476176"/>
    </source>
</evidence>
<dbReference type="EMBL" id="QXGD01000576">
    <property type="protein sequence ID" value="KAE9233226.1"/>
    <property type="molecule type" value="Genomic_DNA"/>
</dbReference>
<accession>A0A6A3ZCE2</accession>
<comment type="caution">
    <text evidence="5">The sequence shown here is derived from an EMBL/GenBank/DDBJ whole genome shotgun (WGS) entry which is preliminary data.</text>
</comment>
<evidence type="ECO:0000313" key="16">
    <source>
        <dbReference type="Proteomes" id="UP000486351"/>
    </source>
</evidence>
<evidence type="ECO:0000313" key="13">
    <source>
        <dbReference type="Proteomes" id="UP000440732"/>
    </source>
</evidence>
<dbReference type="Proteomes" id="UP000433483">
    <property type="component" value="Unassembled WGS sequence"/>
</dbReference>
<evidence type="ECO:0000313" key="4">
    <source>
        <dbReference type="EMBL" id="KAE9211994.1"/>
    </source>
</evidence>
<dbReference type="Proteomes" id="UP000441208">
    <property type="component" value="Unassembled WGS sequence"/>
</dbReference>
<dbReference type="Proteomes" id="UP000440732">
    <property type="component" value="Unassembled WGS sequence"/>
</dbReference>
<dbReference type="EMBL" id="QXGC01000478">
    <property type="protein sequence ID" value="KAE9233537.1"/>
    <property type="molecule type" value="Genomic_DNA"/>
</dbReference>
<evidence type="ECO:0000313" key="3">
    <source>
        <dbReference type="EMBL" id="KAE9145013.1"/>
    </source>
</evidence>